<dbReference type="PANTHER" id="PTHR47188:SF1">
    <property type="entry name" value="PROTEIN TAR1"/>
    <property type="match status" value="1"/>
</dbReference>
<dbReference type="OrthoDB" id="4383808at2759"/>
<sequence length="412" mass="45979">APLYRSLNPSSGQTDFRRTLPGAPADVCAFSYVAVDNPHPGAGMLTGFPFAGRRVDRLTRVQLLFTRNLSPLQSSKFSFEYLLLPPRSALEAVRPGVTPEASSRASTPAYSPGHRVYPGASGFRLPWPPSCCLDELTPFVVSDERAFRHLNLAFGSSRIASSAYQKWPTSSATFNGPRSTKVSSGFTLFRHSSPSFGSQQLCSYSNPSEDIRIGRWCSLRFPPPFTFIPRRDVRLLGPCFKTGRRPPLRQHPSRSADLTRAAPYCARGYNTPRSYIPHAFVRRAQMMLACRRRVDRSEDRRNTADKSGGMRFPFNNFTCFLTLFPKCFSSFDHSTCALSVSGRYLALEEIYLPFRAAFPNNSTRRRSYVTGANRSHTGFSPSTTSCSKELRPAAALKHPLQITTRACARFQI</sequence>
<name>A0A9W7SK08_9PEZI</name>
<feature type="non-terminal residue" evidence="1">
    <location>
        <position position="1"/>
    </location>
</feature>
<dbReference type="PANTHER" id="PTHR47188">
    <property type="entry name" value="PROTEIN TAR1"/>
    <property type="match status" value="1"/>
</dbReference>
<evidence type="ECO:0000313" key="1">
    <source>
        <dbReference type="EMBL" id="KAH9818534.1"/>
    </source>
</evidence>
<dbReference type="InterPro" id="IPR044792">
    <property type="entry name" value="TAR1"/>
</dbReference>
<reference evidence="1 2" key="1">
    <citation type="journal article" date="2018" name="IMA Fungus">
        <title>IMA Genome-F 10: Nine draft genome sequences of Claviceps purpurea s.lat., including C. arundinis, C. humidiphila, and C. cf. spartinae, pseudomolecules for the pitch canker pathogen Fusarium circinatum, draft genome of Davidsoniella eucalypti, Grosmannia galeiformis, Quambalaria eucalypti, and Teratosphaeria destructans.</title>
        <authorList>
            <person name="Wingfield B.D."/>
            <person name="Liu M."/>
            <person name="Nguyen H.D."/>
            <person name="Lane F.A."/>
            <person name="Morgan S.W."/>
            <person name="De Vos L."/>
            <person name="Wilken P.M."/>
            <person name="Duong T.A."/>
            <person name="Aylward J."/>
            <person name="Coetzee M.P."/>
            <person name="Dadej K."/>
            <person name="De Beer Z.W."/>
            <person name="Findlay W."/>
            <person name="Havenga M."/>
            <person name="Kolarik M."/>
            <person name="Menzies J.G."/>
            <person name="Naidoo K."/>
            <person name="Pochopski O."/>
            <person name="Shoukouhi P."/>
            <person name="Santana Q.C."/>
            <person name="Seifert K.A."/>
            <person name="Soal N."/>
            <person name="Steenkamp E.T."/>
            <person name="Tatham C.T."/>
            <person name="van der Nest M.A."/>
            <person name="Wingfield M.J."/>
        </authorList>
    </citation>
    <scope>NUCLEOTIDE SEQUENCE [LARGE SCALE GENOMIC DNA]</scope>
    <source>
        <strain evidence="1">CMW44962</strain>
    </source>
</reference>
<dbReference type="Proteomes" id="UP001138500">
    <property type="component" value="Unassembled WGS sequence"/>
</dbReference>
<organism evidence="1 2">
    <name type="scientific">Teratosphaeria destructans</name>
    <dbReference type="NCBI Taxonomy" id="418781"/>
    <lineage>
        <taxon>Eukaryota</taxon>
        <taxon>Fungi</taxon>
        <taxon>Dikarya</taxon>
        <taxon>Ascomycota</taxon>
        <taxon>Pezizomycotina</taxon>
        <taxon>Dothideomycetes</taxon>
        <taxon>Dothideomycetidae</taxon>
        <taxon>Mycosphaerellales</taxon>
        <taxon>Teratosphaeriaceae</taxon>
        <taxon>Teratosphaeria</taxon>
    </lineage>
</organism>
<reference evidence="1 2" key="2">
    <citation type="journal article" date="2021" name="Curr. Genet.">
        <title>Genetic response to nitrogen starvation in the aggressive Eucalyptus foliar pathogen Teratosphaeria destructans.</title>
        <authorList>
            <person name="Havenga M."/>
            <person name="Wingfield B.D."/>
            <person name="Wingfield M.J."/>
            <person name="Dreyer L.L."/>
            <person name="Roets F."/>
            <person name="Aylward J."/>
        </authorList>
    </citation>
    <scope>NUCLEOTIDE SEQUENCE [LARGE SCALE GENOMIC DNA]</scope>
    <source>
        <strain evidence="1">CMW44962</strain>
    </source>
</reference>
<dbReference type="GO" id="GO:0043457">
    <property type="term" value="P:regulation of cellular respiration"/>
    <property type="evidence" value="ECO:0007669"/>
    <property type="project" value="InterPro"/>
</dbReference>
<evidence type="ECO:0000313" key="2">
    <source>
        <dbReference type="Proteomes" id="UP001138500"/>
    </source>
</evidence>
<dbReference type="AlphaFoldDB" id="A0A9W7SK08"/>
<gene>
    <name evidence="1" type="ORF">Tdes44962_MAKER10356</name>
</gene>
<accession>A0A9W7SK08</accession>
<comment type="caution">
    <text evidence="1">The sequence shown here is derived from an EMBL/GenBank/DDBJ whole genome shotgun (WGS) entry which is preliminary data.</text>
</comment>
<keyword evidence="2" id="KW-1185">Reference proteome</keyword>
<dbReference type="EMBL" id="RIBY02002355">
    <property type="protein sequence ID" value="KAH9818534.1"/>
    <property type="molecule type" value="Genomic_DNA"/>
</dbReference>
<protein>
    <submittedName>
        <fullName evidence="1">Uncharacterized protein</fullName>
    </submittedName>
</protein>
<proteinExistence type="predicted"/>